<dbReference type="InterPro" id="IPR029035">
    <property type="entry name" value="DHS-like_NAD/FAD-binding_dom"/>
</dbReference>
<feature type="region of interest" description="Disordered" evidence="5">
    <location>
        <begin position="1"/>
        <end position="86"/>
    </location>
</feature>
<dbReference type="EMBL" id="GL988046">
    <property type="protein sequence ID" value="EGS17974.1"/>
    <property type="molecule type" value="Genomic_DNA"/>
</dbReference>
<dbReference type="InterPro" id="IPR026590">
    <property type="entry name" value="Ssirtuin_cat_dom"/>
</dbReference>
<keyword evidence="8" id="KW-1185">Reference proteome</keyword>
<evidence type="ECO:0000256" key="3">
    <source>
        <dbReference type="ARBA" id="ARBA00023027"/>
    </source>
</evidence>
<feature type="binding site" evidence="4">
    <location>
        <position position="262"/>
    </location>
    <ligand>
        <name>Zn(2+)</name>
        <dbReference type="ChEBI" id="CHEBI:29105"/>
    </ligand>
</feature>
<dbReference type="GO" id="GO:0016740">
    <property type="term" value="F:transferase activity"/>
    <property type="evidence" value="ECO:0007669"/>
    <property type="project" value="UniProtKB-KW"/>
</dbReference>
<sequence length="619" mass="67345">MVSSPPSSPLSVLSQSPAPPSPIPLTFSSSSRYPSPTASSMASSTSSGHASPRKRADMADSTEEIRVRTDGPPPTKRRRVAEPKPRTTTYIDLENLGNEPNEGLNRLLTALRKKKKIVVFAGAGISVSAGIPDFRSSTGLFASNGKHLFDASVYKHPHLIADFHSMVRKLAELTSKAEPTPFHHMLASLAAEGRLMRMYSQNIDTLDTKMPPLSTNIPLNTKGPWPTTIQLHGGLEKMVCILCGNIEPLRPELFDGPELPLCEKCEEADQVRTTFAGKRSHGIGKLRPRIVLYNEPNPDEEAIGNVSKADLRRVPDAVIVVGTTLKVPGARRLVKEMCKIVRSRRDGLTVWINIDPEPQGADFKDCWDLVVRGRADDVAQLVNLPRWDQQDNLGDRADYMVSGDEEKERKVEEAVRRSSVEVVIEGRVVQKEKEAAKTPANRKSKHAEQNGPMPTPSASPRVRSPMLTGKTQPAKKQSTLSFGSVAPKGMTTTAAKTTSTKVTTTTKRKPRQTKKSVTQSVKPLNRLDKTFKTTKSATVSLTKDLKDMENIKLASRSGSSSPRKCSAPLEDADDSGSDLSEPLDLPSPAGLDASMAFSFDSRDNTLPSLRPVVGVGGKS</sequence>
<dbReference type="GeneID" id="18260025"/>
<feature type="compositionally biased region" description="Low complexity" evidence="5">
    <location>
        <begin position="1"/>
        <end position="16"/>
    </location>
</feature>
<feature type="region of interest" description="Disordered" evidence="5">
    <location>
        <begin position="431"/>
        <end position="529"/>
    </location>
</feature>
<dbReference type="Proteomes" id="UP000008066">
    <property type="component" value="Unassembled WGS sequence"/>
</dbReference>
<reference evidence="7 8" key="1">
    <citation type="journal article" date="2011" name="Cell">
        <title>Insight into structure and assembly of the nuclear pore complex by utilizing the genome of a eukaryotic thermophile.</title>
        <authorList>
            <person name="Amlacher S."/>
            <person name="Sarges P."/>
            <person name="Flemming D."/>
            <person name="van Noort V."/>
            <person name="Kunze R."/>
            <person name="Devos D.P."/>
            <person name="Arumugam M."/>
            <person name="Bork P."/>
            <person name="Hurt E."/>
        </authorList>
    </citation>
    <scope>NUCLEOTIDE SEQUENCE [LARGE SCALE GENOMIC DNA]</scope>
    <source>
        <strain evidence="8">DSM 1495 / CBS 144.50 / IMI 039719</strain>
    </source>
</reference>
<dbReference type="GO" id="GO:0046872">
    <property type="term" value="F:metal ion binding"/>
    <property type="evidence" value="ECO:0007669"/>
    <property type="project" value="UniProtKB-KW"/>
</dbReference>
<evidence type="ECO:0000259" key="6">
    <source>
        <dbReference type="PROSITE" id="PS50305"/>
    </source>
</evidence>
<feature type="compositionally biased region" description="Low complexity" evidence="5">
    <location>
        <begin position="491"/>
        <end position="505"/>
    </location>
</feature>
<dbReference type="OMA" id="EMCQVTR"/>
<keyword evidence="4" id="KW-0479">Metal-binding</keyword>
<feature type="compositionally biased region" description="Polar residues" evidence="5">
    <location>
        <begin position="469"/>
        <end position="482"/>
    </location>
</feature>
<comment type="similarity">
    <text evidence="1">Belongs to the sirtuin family. Class I subfamily.</text>
</comment>
<dbReference type="AlphaFoldDB" id="G0SEV8"/>
<name>G0SEV8_CHATD</name>
<dbReference type="PROSITE" id="PS50305">
    <property type="entry name" value="SIRTUIN"/>
    <property type="match status" value="1"/>
</dbReference>
<evidence type="ECO:0000313" key="7">
    <source>
        <dbReference type="EMBL" id="EGS17974.1"/>
    </source>
</evidence>
<feature type="compositionally biased region" description="Low complexity" evidence="5">
    <location>
        <begin position="28"/>
        <end position="50"/>
    </location>
</feature>
<feature type="region of interest" description="Disordered" evidence="5">
    <location>
        <begin position="552"/>
        <end position="593"/>
    </location>
</feature>
<protein>
    <submittedName>
        <fullName evidence="7">NAD-dependent histone deacetylase-like protein</fullName>
    </submittedName>
</protein>
<dbReference type="Gene3D" id="3.40.50.1220">
    <property type="entry name" value="TPP-binding domain"/>
    <property type="match status" value="1"/>
</dbReference>
<dbReference type="InterPro" id="IPR003000">
    <property type="entry name" value="Sirtuin"/>
</dbReference>
<keyword evidence="4" id="KW-0862">Zinc</keyword>
<evidence type="ECO:0000313" key="8">
    <source>
        <dbReference type="Proteomes" id="UP000008066"/>
    </source>
</evidence>
<feature type="binding site" evidence="4">
    <location>
        <position position="265"/>
    </location>
    <ligand>
        <name>Zn(2+)</name>
        <dbReference type="ChEBI" id="CHEBI:29105"/>
    </ligand>
</feature>
<dbReference type="PANTHER" id="PTHR47651:SF17">
    <property type="entry name" value="DEACETYLASE SIRTUIN-TYPE DOMAIN-CONTAINING PROTEIN"/>
    <property type="match status" value="1"/>
</dbReference>
<feature type="binding site" evidence="4">
    <location>
        <position position="240"/>
    </location>
    <ligand>
        <name>Zn(2+)</name>
        <dbReference type="ChEBI" id="CHEBI:29105"/>
    </ligand>
</feature>
<dbReference type="HOGENOM" id="CLU_021544_2_0_1"/>
<feature type="binding site" evidence="4">
    <location>
        <position position="243"/>
    </location>
    <ligand>
        <name>Zn(2+)</name>
        <dbReference type="ChEBI" id="CHEBI:29105"/>
    </ligand>
</feature>
<dbReference type="SUPFAM" id="SSF52467">
    <property type="entry name" value="DHS-like NAD/FAD-binding domain"/>
    <property type="match status" value="1"/>
</dbReference>
<dbReference type="STRING" id="759272.G0SEV8"/>
<evidence type="ECO:0000256" key="2">
    <source>
        <dbReference type="ARBA" id="ARBA00022679"/>
    </source>
</evidence>
<organism evidence="8">
    <name type="scientific">Chaetomium thermophilum (strain DSM 1495 / CBS 144.50 / IMI 039719)</name>
    <name type="common">Thermochaetoides thermophila</name>
    <dbReference type="NCBI Taxonomy" id="759272"/>
    <lineage>
        <taxon>Eukaryota</taxon>
        <taxon>Fungi</taxon>
        <taxon>Dikarya</taxon>
        <taxon>Ascomycota</taxon>
        <taxon>Pezizomycotina</taxon>
        <taxon>Sordariomycetes</taxon>
        <taxon>Sordariomycetidae</taxon>
        <taxon>Sordariales</taxon>
        <taxon>Chaetomiaceae</taxon>
        <taxon>Thermochaetoides</taxon>
    </lineage>
</organism>
<keyword evidence="3" id="KW-0520">NAD</keyword>
<evidence type="ECO:0000256" key="1">
    <source>
        <dbReference type="ARBA" id="ARBA00006924"/>
    </source>
</evidence>
<dbReference type="RefSeq" id="XP_006696305.1">
    <property type="nucleotide sequence ID" value="XM_006696242.1"/>
</dbReference>
<dbReference type="GO" id="GO:0070403">
    <property type="term" value="F:NAD+ binding"/>
    <property type="evidence" value="ECO:0007669"/>
    <property type="project" value="InterPro"/>
</dbReference>
<feature type="compositionally biased region" description="Basic and acidic residues" evidence="5">
    <location>
        <begin position="54"/>
        <end position="69"/>
    </location>
</feature>
<dbReference type="KEGG" id="cthr:CTHT_0059870"/>
<feature type="active site" description="Proton acceptor" evidence="4">
    <location>
        <position position="232"/>
    </location>
</feature>
<evidence type="ECO:0000256" key="4">
    <source>
        <dbReference type="PROSITE-ProRule" id="PRU00236"/>
    </source>
</evidence>
<dbReference type="Pfam" id="PF02146">
    <property type="entry name" value="SIR2"/>
    <property type="match status" value="1"/>
</dbReference>
<feature type="domain" description="Deacetylase sirtuin-type" evidence="6">
    <location>
        <begin position="97"/>
        <end position="396"/>
    </location>
</feature>
<dbReference type="eggNOG" id="KOG2684">
    <property type="taxonomic scope" value="Eukaryota"/>
</dbReference>
<gene>
    <name evidence="7" type="ORF">CTHT_0059870</name>
</gene>
<accession>G0SEV8</accession>
<evidence type="ECO:0000256" key="5">
    <source>
        <dbReference type="SAM" id="MobiDB-lite"/>
    </source>
</evidence>
<dbReference type="Gene3D" id="3.30.1600.10">
    <property type="entry name" value="SIR2/SIRT2 'Small Domain"/>
    <property type="match status" value="1"/>
</dbReference>
<dbReference type="InterPro" id="IPR026591">
    <property type="entry name" value="Sirtuin_cat_small_dom_sf"/>
</dbReference>
<dbReference type="OrthoDB" id="2919105at2759"/>
<feature type="compositionally biased region" description="Low complexity" evidence="5">
    <location>
        <begin position="554"/>
        <end position="568"/>
    </location>
</feature>
<dbReference type="PANTHER" id="PTHR47651">
    <property type="entry name" value="NAD-DEPENDENT HISTONE DEACETYLASE HST4"/>
    <property type="match status" value="1"/>
</dbReference>
<keyword evidence="2" id="KW-0808">Transferase</keyword>
<proteinExistence type="inferred from homology"/>